<evidence type="ECO:0000313" key="2">
    <source>
        <dbReference type="Proteomes" id="UP000663720"/>
    </source>
</evidence>
<evidence type="ECO:0000313" key="1">
    <source>
        <dbReference type="EMBL" id="QTA79763.1"/>
    </source>
</evidence>
<dbReference type="KEGG" id="dli:dnl_20410"/>
<accession>A0A975B6K5</accession>
<sequence>MVSGELLFDLYCQHVDEKSKEKGLSQEETQRIKQVFKNAMANSFMDERQIYLKLTGQEVV</sequence>
<organism evidence="1 2">
    <name type="scientific">Desulfonema limicola</name>
    <dbReference type="NCBI Taxonomy" id="45656"/>
    <lineage>
        <taxon>Bacteria</taxon>
        <taxon>Pseudomonadati</taxon>
        <taxon>Thermodesulfobacteriota</taxon>
        <taxon>Desulfobacteria</taxon>
        <taxon>Desulfobacterales</taxon>
        <taxon>Desulfococcaceae</taxon>
        <taxon>Desulfonema</taxon>
    </lineage>
</organism>
<dbReference type="Proteomes" id="UP000663720">
    <property type="component" value="Chromosome"/>
</dbReference>
<dbReference type="AlphaFoldDB" id="A0A975B6K5"/>
<keyword evidence="2" id="KW-1185">Reference proteome</keyword>
<proteinExistence type="predicted"/>
<dbReference type="EMBL" id="CP061799">
    <property type="protein sequence ID" value="QTA79763.1"/>
    <property type="molecule type" value="Genomic_DNA"/>
</dbReference>
<dbReference type="RefSeq" id="WP_207691475.1">
    <property type="nucleotide sequence ID" value="NZ_CP061799.1"/>
</dbReference>
<reference evidence="1" key="1">
    <citation type="journal article" date="2021" name="Microb. Physiol.">
        <title>Proteogenomic Insights into the Physiology of Marine, Sulfate-Reducing, Filamentous Desulfonema limicola and Desulfonema magnum.</title>
        <authorList>
            <person name="Schnaars V."/>
            <person name="Wohlbrand L."/>
            <person name="Scheve S."/>
            <person name="Hinrichs C."/>
            <person name="Reinhardt R."/>
            <person name="Rabus R."/>
        </authorList>
    </citation>
    <scope>NUCLEOTIDE SEQUENCE</scope>
    <source>
        <strain evidence="1">5ac10</strain>
    </source>
</reference>
<name>A0A975B6K5_9BACT</name>
<gene>
    <name evidence="1" type="ORF">dnl_20410</name>
</gene>
<protein>
    <submittedName>
        <fullName evidence="1">Uncharacterized protein</fullName>
    </submittedName>
</protein>